<sequence length="112" mass="12273">MLIHGTFQTSVPAPVPWFREVPAPGAVVPSLTHRPAGTWLPQRSAAPRTPLPERSKAPRSVGSPTPQAPPRERAEPEPERPPTFGGGMADPCATFHDFRRQPCYSFLNRLAK</sequence>
<evidence type="ECO:0000313" key="3">
    <source>
        <dbReference type="Proteomes" id="UP000309128"/>
    </source>
</evidence>
<proteinExistence type="predicted"/>
<evidence type="ECO:0000256" key="1">
    <source>
        <dbReference type="SAM" id="MobiDB-lite"/>
    </source>
</evidence>
<dbReference type="EMBL" id="VCKY01000211">
    <property type="protein sequence ID" value="TMR09905.1"/>
    <property type="molecule type" value="Genomic_DNA"/>
</dbReference>
<accession>A0A5S4F1R1</accession>
<dbReference type="AlphaFoldDB" id="A0A5S4F1R1"/>
<evidence type="ECO:0000313" key="2">
    <source>
        <dbReference type="EMBL" id="TMR09905.1"/>
    </source>
</evidence>
<feature type="region of interest" description="Disordered" evidence="1">
    <location>
        <begin position="27"/>
        <end position="93"/>
    </location>
</feature>
<gene>
    <name evidence="2" type="ORF">ETD86_41620</name>
</gene>
<comment type="caution">
    <text evidence="2">The sequence shown here is derived from an EMBL/GenBank/DDBJ whole genome shotgun (WGS) entry which is preliminary data.</text>
</comment>
<organism evidence="2 3">
    <name type="scientific">Nonomuraea turkmeniaca</name>
    <dbReference type="NCBI Taxonomy" id="103838"/>
    <lineage>
        <taxon>Bacteria</taxon>
        <taxon>Bacillati</taxon>
        <taxon>Actinomycetota</taxon>
        <taxon>Actinomycetes</taxon>
        <taxon>Streptosporangiales</taxon>
        <taxon>Streptosporangiaceae</taxon>
        <taxon>Nonomuraea</taxon>
    </lineage>
</organism>
<protein>
    <submittedName>
        <fullName evidence="2">Uncharacterized protein</fullName>
    </submittedName>
</protein>
<dbReference type="Proteomes" id="UP000309128">
    <property type="component" value="Unassembled WGS sequence"/>
</dbReference>
<reference evidence="2 3" key="1">
    <citation type="submission" date="2019-05" db="EMBL/GenBank/DDBJ databases">
        <title>Draft genome sequence of Nonomuraea turkmeniaca DSM 43926.</title>
        <authorList>
            <person name="Saricaoglu S."/>
            <person name="Isik K."/>
        </authorList>
    </citation>
    <scope>NUCLEOTIDE SEQUENCE [LARGE SCALE GENOMIC DNA]</scope>
    <source>
        <strain evidence="2 3">DSM 43926</strain>
    </source>
</reference>
<keyword evidence="3" id="KW-1185">Reference proteome</keyword>
<feature type="compositionally biased region" description="Basic and acidic residues" evidence="1">
    <location>
        <begin position="70"/>
        <end position="80"/>
    </location>
</feature>
<dbReference type="RefSeq" id="WP_138672138.1">
    <property type="nucleotide sequence ID" value="NZ_VCKY01000211.1"/>
</dbReference>
<name>A0A5S4F1R1_9ACTN</name>